<dbReference type="EMBL" id="CM055096">
    <property type="protein sequence ID" value="KAJ7555734.1"/>
    <property type="molecule type" value="Genomic_DNA"/>
</dbReference>
<evidence type="ECO:0000313" key="1">
    <source>
        <dbReference type="EMBL" id="KAJ7555734.1"/>
    </source>
</evidence>
<comment type="caution">
    <text evidence="1">The sequence shown here is derived from an EMBL/GenBank/DDBJ whole genome shotgun (WGS) entry which is preliminary data.</text>
</comment>
<gene>
    <name evidence="1" type="ORF">O6H91_05G052500</name>
</gene>
<evidence type="ECO:0000313" key="2">
    <source>
        <dbReference type="Proteomes" id="UP001162992"/>
    </source>
</evidence>
<protein>
    <submittedName>
        <fullName evidence="1">Uncharacterized protein</fullName>
    </submittedName>
</protein>
<sequence>MSYAAFKMVHSPTGVENCVAAFLTHSAAPSGSSNNSMMQVDLPSSPSGFPEHSSAAAGQWGFSPRVRDTGSGGEFLPNLVVTKGNVLEVYRLRLQTGKARSSRGSETGMALGAKREGDIAGISSAWLELICHHRLNGNVESMAVLSHGRDGRLRRDAIMLTFRDAKISVLDFDEAKHSLRTSSLHYFEGPDFQHLKRGREKFPRGPLVRSDPHGRCAGVLLYGCQLVLMKAAQVGYDLGEEDESTATSVIAYAHIEFSYVVSLRDMEMKHIKDFVFLHGYIEPVVLVLHEKEPTWAGRVAMKSHTSIITALSINTTLKQHPLIWSADNLPYDAYKLLAVPAPIGGVLVVCANSLHYHSQSSSCSLALNDFAVSPEGSTEFPKSKISVEFDAANATWISHDVAIFSTKTGNLFLLSLVFDGRIVQRLELSKSRASVLSSCICTVGDTFFFLGSRLGDSLLVQFITGSSSTEPLVNLKTLKDEHDEIDEEIEGPSPKRLRRASSDVSHDAVSADELSLYYSSSATPDSPKKKTFTFAVRDSLVNIGPLRDFAYGFPVSSDSSASSGSKQSSYELVACSGHGKNGSISILQRSIRPELITEVELQGCKGIWTVYHKVGQSESSALPPQTLDEEEYHAYLIISLESRTMVLETGEMLGEVTESVDYYIEGPTIFAGNLFGRRRIVQVYARGVRLLDGAVMTQDLQIEHILSDSDSVKKDAATAIAFATIADPFILLQMTDGNIKLIVGDMETQTVSAAVTSSLYHSEDPVTACSLHHDKGHRWFRRLSGDMWHTLGVPDVLERDLGFSFDQGDIYCIICRESGKFEIYELPGMTCVYSVDRFTYGFSVLIDSSVSSKGAVCNGTLPTAQDESNKDSLPEAGIKLKVVSVCMETWGEKFESPFLFAVLNDGTLLCYHAFCYEGYESNSTVEEEGLVNGIAINKDTSSARFRNLRFVRAPLDLVSAGEEVAEGSSVDSQRIISFKNVGGMRGVFLTGARPMWLMLCRERIRPHPQYCDGSILAFTPLHNVNCTHGLIYVSNQGLLKICQLPSLINYDNDWPVQKVLLRGTPHQITYHGDTNLYALIVSFPVLHPSYMVFPALGDQLTGYQTDQMDSVEVEGGHNLVSTEDFEVRIMKPAKKGVVWEIKGTIKMQVAENAITARIVSIKNVTTDQMKNLLAIGTAYAQGEDVASRGRIILVVVGPESDDTNVWAKEIYSKELKGAISAIASLQGHLLVAIGTKIILHTWNGSELNGAAFFDAPLYVVSLNVVKNFVLFGDIHKSIYFLCWKEEGAQLILLAKDFGSLDCFTTEFLIDGTTLSLLVSDSRKNVQIFSFAPKSVESWKGQKLLSRGEFHLGAHVAKFLRLQMLPTPSSPRSNRFALFFGTLDGSIAFIAPLDELMFRRLQTLQRKLVDAVPHVGGLNPRSFRQFRSDGEAHRPGPDNIVDCELLSQYEILPLDQQAEIARQIGTTRSQILSNFRDLMLSTNFF</sequence>
<accession>A0ACC2DN75</accession>
<keyword evidence="2" id="KW-1185">Reference proteome</keyword>
<name>A0ACC2DN75_DIPCM</name>
<proteinExistence type="predicted"/>
<organism evidence="1 2">
    <name type="scientific">Diphasiastrum complanatum</name>
    <name type="common">Issler's clubmoss</name>
    <name type="synonym">Lycopodium complanatum</name>
    <dbReference type="NCBI Taxonomy" id="34168"/>
    <lineage>
        <taxon>Eukaryota</taxon>
        <taxon>Viridiplantae</taxon>
        <taxon>Streptophyta</taxon>
        <taxon>Embryophyta</taxon>
        <taxon>Tracheophyta</taxon>
        <taxon>Lycopodiopsida</taxon>
        <taxon>Lycopodiales</taxon>
        <taxon>Lycopodiaceae</taxon>
        <taxon>Lycopodioideae</taxon>
        <taxon>Diphasiastrum</taxon>
    </lineage>
</organism>
<reference evidence="2" key="1">
    <citation type="journal article" date="2024" name="Proc. Natl. Acad. Sci. U.S.A.">
        <title>Extraordinary preservation of gene collinearity over three hundred million years revealed in homosporous lycophytes.</title>
        <authorList>
            <person name="Li C."/>
            <person name="Wickell D."/>
            <person name="Kuo L.Y."/>
            <person name="Chen X."/>
            <person name="Nie B."/>
            <person name="Liao X."/>
            <person name="Peng D."/>
            <person name="Ji J."/>
            <person name="Jenkins J."/>
            <person name="Williams M."/>
            <person name="Shu S."/>
            <person name="Plott C."/>
            <person name="Barry K."/>
            <person name="Rajasekar S."/>
            <person name="Grimwood J."/>
            <person name="Han X."/>
            <person name="Sun S."/>
            <person name="Hou Z."/>
            <person name="He W."/>
            <person name="Dai G."/>
            <person name="Sun C."/>
            <person name="Schmutz J."/>
            <person name="Leebens-Mack J.H."/>
            <person name="Li F.W."/>
            <person name="Wang L."/>
        </authorList>
    </citation>
    <scope>NUCLEOTIDE SEQUENCE [LARGE SCALE GENOMIC DNA]</scope>
    <source>
        <strain evidence="2">cv. PW_Plant_1</strain>
    </source>
</reference>
<dbReference type="Proteomes" id="UP001162992">
    <property type="component" value="Chromosome 5"/>
</dbReference>